<sequence>MPPSLEPLKPCQIKSIEALGCISMFELGLRWSCRPAKFKVLKLHHDVDAGAVRTDVQGPMWRNRISTGHLLLAVPSRALLEYDALEWIVDYKDYKGMPMTLSVRKLVTACAARGRDPVKELQDADGVVVDLRGIARLRPEMRVAAGEVFDDDLWDALGVEGKVTKHATICEVKDFGGTVGAQVTSTEAEKCSRTDLVCVSNKGAEVIEAKKCSRTDLICVRDKELSSQPSSAQLFSGLICCHAWTYKGVHCNIL</sequence>
<evidence type="ECO:0000313" key="1">
    <source>
        <dbReference type="EMBL" id="EFJ34728.1"/>
    </source>
</evidence>
<dbReference type="AlphaFoldDB" id="D8QZ50"/>
<gene>
    <name evidence="1" type="ORF">SELMODRAFT_405611</name>
</gene>
<name>D8QZ50_SELML</name>
<reference evidence="1 2" key="1">
    <citation type="journal article" date="2011" name="Science">
        <title>The Selaginella genome identifies genetic changes associated with the evolution of vascular plants.</title>
        <authorList>
            <person name="Banks J.A."/>
            <person name="Nishiyama T."/>
            <person name="Hasebe M."/>
            <person name="Bowman J.L."/>
            <person name="Gribskov M."/>
            <person name="dePamphilis C."/>
            <person name="Albert V.A."/>
            <person name="Aono N."/>
            <person name="Aoyama T."/>
            <person name="Ambrose B.A."/>
            <person name="Ashton N.W."/>
            <person name="Axtell M.J."/>
            <person name="Barker E."/>
            <person name="Barker M.S."/>
            <person name="Bennetzen J.L."/>
            <person name="Bonawitz N.D."/>
            <person name="Chapple C."/>
            <person name="Cheng C."/>
            <person name="Correa L.G."/>
            <person name="Dacre M."/>
            <person name="DeBarry J."/>
            <person name="Dreyer I."/>
            <person name="Elias M."/>
            <person name="Engstrom E.M."/>
            <person name="Estelle M."/>
            <person name="Feng L."/>
            <person name="Finet C."/>
            <person name="Floyd S.K."/>
            <person name="Frommer W.B."/>
            <person name="Fujita T."/>
            <person name="Gramzow L."/>
            <person name="Gutensohn M."/>
            <person name="Harholt J."/>
            <person name="Hattori M."/>
            <person name="Heyl A."/>
            <person name="Hirai T."/>
            <person name="Hiwatashi Y."/>
            <person name="Ishikawa M."/>
            <person name="Iwata M."/>
            <person name="Karol K.G."/>
            <person name="Koehler B."/>
            <person name="Kolukisaoglu U."/>
            <person name="Kubo M."/>
            <person name="Kurata T."/>
            <person name="Lalonde S."/>
            <person name="Li K."/>
            <person name="Li Y."/>
            <person name="Litt A."/>
            <person name="Lyons E."/>
            <person name="Manning G."/>
            <person name="Maruyama T."/>
            <person name="Michael T.P."/>
            <person name="Mikami K."/>
            <person name="Miyazaki S."/>
            <person name="Morinaga S."/>
            <person name="Murata T."/>
            <person name="Mueller-Roeber B."/>
            <person name="Nelson D.R."/>
            <person name="Obara M."/>
            <person name="Oguri Y."/>
            <person name="Olmstead R.G."/>
            <person name="Onodera N."/>
            <person name="Petersen B.L."/>
            <person name="Pils B."/>
            <person name="Prigge M."/>
            <person name="Rensing S.A."/>
            <person name="Riano-Pachon D.M."/>
            <person name="Roberts A.W."/>
            <person name="Sato Y."/>
            <person name="Scheller H.V."/>
            <person name="Schulz B."/>
            <person name="Schulz C."/>
            <person name="Shakirov E.V."/>
            <person name="Shibagaki N."/>
            <person name="Shinohara N."/>
            <person name="Shippen D.E."/>
            <person name="Soerensen I."/>
            <person name="Sotooka R."/>
            <person name="Sugimoto N."/>
            <person name="Sugita M."/>
            <person name="Sumikawa N."/>
            <person name="Tanurdzic M."/>
            <person name="Theissen G."/>
            <person name="Ulvskov P."/>
            <person name="Wakazuki S."/>
            <person name="Weng J.K."/>
            <person name="Willats W.W."/>
            <person name="Wipf D."/>
            <person name="Wolf P.G."/>
            <person name="Yang L."/>
            <person name="Zimmer A.D."/>
            <person name="Zhu Q."/>
            <person name="Mitros T."/>
            <person name="Hellsten U."/>
            <person name="Loque D."/>
            <person name="Otillar R."/>
            <person name="Salamov A."/>
            <person name="Schmutz J."/>
            <person name="Shapiro H."/>
            <person name="Lindquist E."/>
            <person name="Lucas S."/>
            <person name="Rokhsar D."/>
            <person name="Grigoriev I.V."/>
        </authorList>
    </citation>
    <scope>NUCLEOTIDE SEQUENCE [LARGE SCALE GENOMIC DNA]</scope>
</reference>
<keyword evidence="2" id="KW-1185">Reference proteome</keyword>
<dbReference type="EMBL" id="GL377569">
    <property type="protein sequence ID" value="EFJ34728.1"/>
    <property type="molecule type" value="Genomic_DNA"/>
</dbReference>
<accession>D8QZ50</accession>
<dbReference type="HOGENOM" id="CLU_1067121_0_0_1"/>
<dbReference type="KEGG" id="smo:SELMODRAFT_405611"/>
<organism evidence="2">
    <name type="scientific">Selaginella moellendorffii</name>
    <name type="common">Spikemoss</name>
    <dbReference type="NCBI Taxonomy" id="88036"/>
    <lineage>
        <taxon>Eukaryota</taxon>
        <taxon>Viridiplantae</taxon>
        <taxon>Streptophyta</taxon>
        <taxon>Embryophyta</taxon>
        <taxon>Tracheophyta</taxon>
        <taxon>Lycopodiopsida</taxon>
        <taxon>Selaginellales</taxon>
        <taxon>Selaginellaceae</taxon>
        <taxon>Selaginella</taxon>
    </lineage>
</organism>
<dbReference type="InParanoid" id="D8QZ50"/>
<dbReference type="Proteomes" id="UP000001514">
    <property type="component" value="Unassembled WGS sequence"/>
</dbReference>
<evidence type="ECO:0000313" key="2">
    <source>
        <dbReference type="Proteomes" id="UP000001514"/>
    </source>
</evidence>
<dbReference type="Gramene" id="EFJ34728">
    <property type="protein sequence ID" value="EFJ34728"/>
    <property type="gene ID" value="SELMODRAFT_405611"/>
</dbReference>
<protein>
    <submittedName>
        <fullName evidence="1">Uncharacterized protein</fullName>
    </submittedName>
</protein>
<proteinExistence type="predicted"/>